<name>A0A1M4VQI0_9GAMM</name>
<evidence type="ECO:0000313" key="11">
    <source>
        <dbReference type="EMBL" id="SHE71286.1"/>
    </source>
</evidence>
<organism evidence="11 12">
    <name type="scientific">Microbulbifer donghaiensis</name>
    <dbReference type="NCBI Taxonomy" id="494016"/>
    <lineage>
        <taxon>Bacteria</taxon>
        <taxon>Pseudomonadati</taxon>
        <taxon>Pseudomonadota</taxon>
        <taxon>Gammaproteobacteria</taxon>
        <taxon>Cellvibrionales</taxon>
        <taxon>Microbulbiferaceae</taxon>
        <taxon>Microbulbifer</taxon>
    </lineage>
</organism>
<dbReference type="Gene3D" id="3.40.390.10">
    <property type="entry name" value="Collagenase (Catalytic Domain)"/>
    <property type="match status" value="1"/>
</dbReference>
<dbReference type="RefSeq" id="WP_073274457.1">
    <property type="nucleotide sequence ID" value="NZ_FQVA01000001.1"/>
</dbReference>
<evidence type="ECO:0000313" key="12">
    <source>
        <dbReference type="Proteomes" id="UP000184170"/>
    </source>
</evidence>
<dbReference type="GO" id="GO:0004180">
    <property type="term" value="F:carboxypeptidase activity"/>
    <property type="evidence" value="ECO:0007669"/>
    <property type="project" value="TreeGrafter"/>
</dbReference>
<dbReference type="Pfam" id="PF01432">
    <property type="entry name" value="Peptidase_M3"/>
    <property type="match status" value="1"/>
</dbReference>
<keyword evidence="5 7" id="KW-0862">Zinc</keyword>
<dbReference type="GO" id="GO:0004222">
    <property type="term" value="F:metalloendopeptidase activity"/>
    <property type="evidence" value="ECO:0007669"/>
    <property type="project" value="InterPro"/>
</dbReference>
<gene>
    <name evidence="11" type="ORF">SAMN04487965_0488</name>
</gene>
<dbReference type="GO" id="GO:0005829">
    <property type="term" value="C:cytosol"/>
    <property type="evidence" value="ECO:0007669"/>
    <property type="project" value="TreeGrafter"/>
</dbReference>
<dbReference type="InterPro" id="IPR001567">
    <property type="entry name" value="Pept_M3A_M3B_dom"/>
</dbReference>
<evidence type="ECO:0000256" key="6">
    <source>
        <dbReference type="ARBA" id="ARBA00023049"/>
    </source>
</evidence>
<feature type="region of interest" description="Disordered" evidence="8">
    <location>
        <begin position="24"/>
        <end position="49"/>
    </location>
</feature>
<dbReference type="SUPFAM" id="SSF55486">
    <property type="entry name" value="Metalloproteases ('zincins'), catalytic domain"/>
    <property type="match status" value="1"/>
</dbReference>
<protein>
    <submittedName>
        <fullName evidence="11">Peptidyl-dipeptidase Dcp. Metallo peptidase. MEROPS family M03A</fullName>
    </submittedName>
</protein>
<sequence>MRKSLLATAIGASLVLAACSDGKPNNSQALAEKTPTTSAESMDTKDVSSANPLLQASPLQDQAPQFDKIKVGHFRPAFNSGFEQHRDQISAIADNAEPATFDNTIVAMEKSGELLSRVARVFFSLASLNSDDEIQEIQAEVAPQLSEHNDNIYLNPTLFARVDSIHQHKSELSAEDQRLVDFYYDQFVRAGAKLSEQDKAQVRTINTELAKLSTEFNNNILDSFKNDVILVADKEELDGLSEDQIASLAAAAEGAGKEGYMISLVNTTRNPILGSLKNRELRQKIWESSANRAADNNGPLLVRMAELRADKAKLLGYADWASYVTADQMAKTPQAVFKILDDLAPKAVAKAKAEAADIQAIIEQEGGDFSLQPWDWAFYAEKVRAAKYDLDESEVKPYFEFNRVLDDGLFFAMQHLYGITVKARSDLPVWNPDVKAYEIFNADGSSVGLFYLDPYAREGKSGGAWMDEYVTQSHLLGNKPVVYNALNIPKPAQGQPTLMTFDEVSTMFHEFGHAVHGLFSQVKYPSLAGTATARDFVEFPSQFHEDWSIEAAVIANYAKHYETGEAIPQALLDKILKAHKFNQGFDTTEYLASALLDMEWHSIPAGTKIEDFNAFEKQALAKHGIDYAPVPPRYKSAYFSHIFAGGYSSGYYAYLWTEVFAADAFAYLQEKGGLNRKNGDSYRKHILSMGNSQDLMEDYLQFRGQEPSVDALLVRRGLLTK</sequence>
<dbReference type="EMBL" id="FQVA01000001">
    <property type="protein sequence ID" value="SHE71286.1"/>
    <property type="molecule type" value="Genomic_DNA"/>
</dbReference>
<evidence type="ECO:0000259" key="10">
    <source>
        <dbReference type="Pfam" id="PF01432"/>
    </source>
</evidence>
<comment type="cofactor">
    <cofactor evidence="7">
        <name>Zn(2+)</name>
        <dbReference type="ChEBI" id="CHEBI:29105"/>
    </cofactor>
    <text evidence="7">Binds 1 zinc ion.</text>
</comment>
<dbReference type="GO" id="GO:0046872">
    <property type="term" value="F:metal ion binding"/>
    <property type="evidence" value="ECO:0007669"/>
    <property type="project" value="UniProtKB-UniRule"/>
</dbReference>
<evidence type="ECO:0000256" key="1">
    <source>
        <dbReference type="ARBA" id="ARBA00006040"/>
    </source>
</evidence>
<evidence type="ECO:0000256" key="2">
    <source>
        <dbReference type="ARBA" id="ARBA00022670"/>
    </source>
</evidence>
<keyword evidence="3 7" id="KW-0479">Metal-binding</keyword>
<dbReference type="Gene3D" id="1.10.1370.10">
    <property type="entry name" value="Neurolysin, domain 3"/>
    <property type="match status" value="1"/>
</dbReference>
<evidence type="ECO:0000256" key="7">
    <source>
        <dbReference type="RuleBase" id="RU003435"/>
    </source>
</evidence>
<evidence type="ECO:0000256" key="5">
    <source>
        <dbReference type="ARBA" id="ARBA00022833"/>
    </source>
</evidence>
<keyword evidence="4 7" id="KW-0378">Hydrolase</keyword>
<keyword evidence="9" id="KW-0732">Signal</keyword>
<evidence type="ECO:0000256" key="3">
    <source>
        <dbReference type="ARBA" id="ARBA00022723"/>
    </source>
</evidence>
<dbReference type="Proteomes" id="UP000184170">
    <property type="component" value="Unassembled WGS sequence"/>
</dbReference>
<dbReference type="GO" id="GO:0006508">
    <property type="term" value="P:proteolysis"/>
    <property type="evidence" value="ECO:0007669"/>
    <property type="project" value="UniProtKB-KW"/>
</dbReference>
<dbReference type="OrthoDB" id="9773538at2"/>
<proteinExistence type="inferred from homology"/>
<dbReference type="InterPro" id="IPR034005">
    <property type="entry name" value="M3A_DCP"/>
</dbReference>
<feature type="domain" description="Peptidase M3A/M3B catalytic" evidence="10">
    <location>
        <begin position="275"/>
        <end position="715"/>
    </location>
</feature>
<evidence type="ECO:0000256" key="9">
    <source>
        <dbReference type="SAM" id="SignalP"/>
    </source>
</evidence>
<evidence type="ECO:0000256" key="4">
    <source>
        <dbReference type="ARBA" id="ARBA00022801"/>
    </source>
</evidence>
<dbReference type="PROSITE" id="PS51257">
    <property type="entry name" value="PROKAR_LIPOPROTEIN"/>
    <property type="match status" value="1"/>
</dbReference>
<dbReference type="AlphaFoldDB" id="A0A1M4VQI0"/>
<evidence type="ECO:0000256" key="8">
    <source>
        <dbReference type="SAM" id="MobiDB-lite"/>
    </source>
</evidence>
<feature type="signal peptide" evidence="9">
    <location>
        <begin position="1"/>
        <end position="18"/>
    </location>
</feature>
<keyword evidence="2 7" id="KW-0645">Protease</keyword>
<keyword evidence="12" id="KW-1185">Reference proteome</keyword>
<dbReference type="PANTHER" id="PTHR43660">
    <property type="entry name" value="DIPEPTIDYL CARBOXYPEPTIDASE"/>
    <property type="match status" value="1"/>
</dbReference>
<comment type="similarity">
    <text evidence="1 7">Belongs to the peptidase M3 family.</text>
</comment>
<dbReference type="InterPro" id="IPR024077">
    <property type="entry name" value="Neurolysin/TOP_dom2"/>
</dbReference>
<dbReference type="CDD" id="cd06456">
    <property type="entry name" value="M3A_DCP"/>
    <property type="match status" value="1"/>
</dbReference>
<dbReference type="PANTHER" id="PTHR43660:SF1">
    <property type="entry name" value="DIPEPTIDYL CARBOXYPEPTIDASE"/>
    <property type="match status" value="1"/>
</dbReference>
<dbReference type="InterPro" id="IPR045090">
    <property type="entry name" value="Pept_M3A_M3B"/>
</dbReference>
<keyword evidence="6 7" id="KW-0482">Metalloprotease</keyword>
<reference evidence="12" key="1">
    <citation type="submission" date="2016-11" db="EMBL/GenBank/DDBJ databases">
        <authorList>
            <person name="Varghese N."/>
            <person name="Submissions S."/>
        </authorList>
    </citation>
    <scope>NUCLEOTIDE SEQUENCE [LARGE SCALE GENOMIC DNA]</scope>
    <source>
        <strain evidence="12">CGMCC 1.7063</strain>
    </source>
</reference>
<accession>A0A1M4VQI0</accession>
<feature type="chain" id="PRO_5012499741" evidence="9">
    <location>
        <begin position="19"/>
        <end position="721"/>
    </location>
</feature>
<dbReference type="InterPro" id="IPR024079">
    <property type="entry name" value="MetalloPept_cat_dom_sf"/>
</dbReference>
<dbReference type="FunFam" id="3.40.390.10:FF:000009">
    <property type="entry name" value="Oligopeptidase A"/>
    <property type="match status" value="1"/>
</dbReference>